<accession>A0A8J7A522</accession>
<dbReference type="Proteomes" id="UP000636505">
    <property type="component" value="Unassembled WGS sequence"/>
</dbReference>
<gene>
    <name evidence="5" type="ORF">IQ241_01995</name>
</gene>
<keyword evidence="3" id="KW-0949">S-adenosyl-L-methionine</keyword>
<dbReference type="Pfam" id="PF13649">
    <property type="entry name" value="Methyltransf_25"/>
    <property type="match status" value="1"/>
</dbReference>
<dbReference type="PANTHER" id="PTHR42912">
    <property type="entry name" value="METHYLTRANSFERASE"/>
    <property type="match status" value="1"/>
</dbReference>
<dbReference type="InterPro" id="IPR041698">
    <property type="entry name" value="Methyltransf_25"/>
</dbReference>
<sequence>MSFSKRNLFNRWAPFYDLPFTSVFYQAVHKRLLEFVELPEAGQVLDLGCGTGKLLKRLAKRHPQLMGTGLDFADDMLQQARQQSAAPDRLTYVQGGTDTIPLPDDQFDAAFCTISFLHYANAIAVLHEIHRVLKPGGQFYLADYTLPQWSGQTALHVTQADVHFYSPTGRETLAQETGFQVEGHHYLLGPVLLTVFRAEA</sequence>
<proteinExistence type="predicted"/>
<keyword evidence="1 5" id="KW-0489">Methyltransferase</keyword>
<dbReference type="GO" id="GO:0032259">
    <property type="term" value="P:methylation"/>
    <property type="evidence" value="ECO:0007669"/>
    <property type="project" value="UniProtKB-KW"/>
</dbReference>
<feature type="domain" description="Methyltransferase" evidence="4">
    <location>
        <begin position="44"/>
        <end position="137"/>
    </location>
</feature>
<name>A0A8J7A522_9CYAN</name>
<dbReference type="SUPFAM" id="SSF53335">
    <property type="entry name" value="S-adenosyl-L-methionine-dependent methyltransferases"/>
    <property type="match status" value="1"/>
</dbReference>
<dbReference type="AlphaFoldDB" id="A0A8J7A522"/>
<dbReference type="RefSeq" id="WP_193904735.1">
    <property type="nucleotide sequence ID" value="NZ_JADEXG010000003.1"/>
</dbReference>
<evidence type="ECO:0000259" key="4">
    <source>
        <dbReference type="Pfam" id="PF13649"/>
    </source>
</evidence>
<protein>
    <submittedName>
        <fullName evidence="5">Methyltransferase domain-containing protein</fullName>
    </submittedName>
</protein>
<dbReference type="InterPro" id="IPR050508">
    <property type="entry name" value="Methyltransf_Superfamily"/>
</dbReference>
<evidence type="ECO:0000313" key="6">
    <source>
        <dbReference type="Proteomes" id="UP000636505"/>
    </source>
</evidence>
<dbReference type="InterPro" id="IPR023576">
    <property type="entry name" value="UbiE/COQ5_MeTrFase_CS"/>
</dbReference>
<evidence type="ECO:0000256" key="3">
    <source>
        <dbReference type="ARBA" id="ARBA00022691"/>
    </source>
</evidence>
<dbReference type="Gene3D" id="3.40.50.150">
    <property type="entry name" value="Vaccinia Virus protein VP39"/>
    <property type="match status" value="1"/>
</dbReference>
<evidence type="ECO:0000256" key="2">
    <source>
        <dbReference type="ARBA" id="ARBA00022679"/>
    </source>
</evidence>
<keyword evidence="2" id="KW-0808">Transferase</keyword>
<dbReference type="InterPro" id="IPR029063">
    <property type="entry name" value="SAM-dependent_MTases_sf"/>
</dbReference>
<evidence type="ECO:0000256" key="1">
    <source>
        <dbReference type="ARBA" id="ARBA00022603"/>
    </source>
</evidence>
<dbReference type="PROSITE" id="PS01184">
    <property type="entry name" value="UBIE_2"/>
    <property type="match status" value="1"/>
</dbReference>
<dbReference type="GO" id="GO:0008168">
    <property type="term" value="F:methyltransferase activity"/>
    <property type="evidence" value="ECO:0007669"/>
    <property type="project" value="UniProtKB-KW"/>
</dbReference>
<keyword evidence="6" id="KW-1185">Reference proteome</keyword>
<comment type="caution">
    <text evidence="5">The sequence shown here is derived from an EMBL/GenBank/DDBJ whole genome shotgun (WGS) entry which is preliminary data.</text>
</comment>
<organism evidence="5 6">
    <name type="scientific">Vasconcelosia minhoensis LEGE 07310</name>
    <dbReference type="NCBI Taxonomy" id="915328"/>
    <lineage>
        <taxon>Bacteria</taxon>
        <taxon>Bacillati</taxon>
        <taxon>Cyanobacteriota</taxon>
        <taxon>Cyanophyceae</taxon>
        <taxon>Nodosilineales</taxon>
        <taxon>Cymatolegaceae</taxon>
        <taxon>Vasconcelosia</taxon>
        <taxon>Vasconcelosia minhoensis</taxon>
    </lineage>
</organism>
<reference evidence="5" key="1">
    <citation type="submission" date="2020-10" db="EMBL/GenBank/DDBJ databases">
        <authorList>
            <person name="Castelo-Branco R."/>
            <person name="Eusebio N."/>
            <person name="Adriana R."/>
            <person name="Vieira A."/>
            <person name="Brugerolle De Fraissinette N."/>
            <person name="Rezende De Castro R."/>
            <person name="Schneider M.P."/>
            <person name="Vasconcelos V."/>
            <person name="Leao P.N."/>
        </authorList>
    </citation>
    <scope>NUCLEOTIDE SEQUENCE</scope>
    <source>
        <strain evidence="5">LEGE 07310</strain>
    </source>
</reference>
<evidence type="ECO:0000313" key="5">
    <source>
        <dbReference type="EMBL" id="MBE9076075.1"/>
    </source>
</evidence>
<dbReference type="CDD" id="cd02440">
    <property type="entry name" value="AdoMet_MTases"/>
    <property type="match status" value="1"/>
</dbReference>
<dbReference type="EMBL" id="JADEXG010000003">
    <property type="protein sequence ID" value="MBE9076075.1"/>
    <property type="molecule type" value="Genomic_DNA"/>
</dbReference>